<dbReference type="Gene3D" id="1.10.3810.10">
    <property type="entry name" value="Biosynthetic peptidoglycan transglycosylase-like"/>
    <property type="match status" value="1"/>
</dbReference>
<proteinExistence type="predicted"/>
<dbReference type="CDD" id="cd06577">
    <property type="entry name" value="PASTA_pknB"/>
    <property type="match status" value="2"/>
</dbReference>
<organism evidence="10 11">
    <name type="scientific">Rhodoluna lacicola</name>
    <dbReference type="NCBI Taxonomy" id="529884"/>
    <lineage>
        <taxon>Bacteria</taxon>
        <taxon>Bacillati</taxon>
        <taxon>Actinomycetota</taxon>
        <taxon>Actinomycetes</taxon>
        <taxon>Micrococcales</taxon>
        <taxon>Microbacteriaceae</taxon>
        <taxon>Luna cluster</taxon>
        <taxon>Luna-1 subcluster</taxon>
        <taxon>Rhodoluna</taxon>
    </lineage>
</organism>
<dbReference type="GO" id="GO:0030288">
    <property type="term" value="C:outer membrane-bounded periplasmic space"/>
    <property type="evidence" value="ECO:0007669"/>
    <property type="project" value="TreeGrafter"/>
</dbReference>
<dbReference type="GO" id="GO:0008658">
    <property type="term" value="F:penicillin binding"/>
    <property type="evidence" value="ECO:0007669"/>
    <property type="project" value="InterPro"/>
</dbReference>
<comment type="catalytic activity">
    <reaction evidence="7">
        <text>Preferential cleavage: (Ac)2-L-Lys-D-Ala-|-D-Ala. Also transpeptidation of peptidyl-alanyl moieties that are N-acyl substituents of D-alanine.</text>
        <dbReference type="EC" id="3.4.16.4"/>
    </reaction>
</comment>
<dbReference type="GO" id="GO:0009002">
    <property type="term" value="F:serine-type D-Ala-D-Ala carboxypeptidase activity"/>
    <property type="evidence" value="ECO:0007669"/>
    <property type="project" value="UniProtKB-EC"/>
</dbReference>
<dbReference type="eggNOG" id="COG0744">
    <property type="taxonomic scope" value="Bacteria"/>
</dbReference>
<keyword evidence="2" id="KW-0645">Protease</keyword>
<dbReference type="STRING" id="529884.Rhola_00003170"/>
<keyword evidence="3" id="KW-0328">Glycosyltransferase</keyword>
<comment type="catalytic activity">
    <reaction evidence="8">
        <text>[GlcNAc-(1-&gt;4)-Mur2Ac(oyl-L-Ala-gamma-D-Glu-L-Lys-D-Ala-D-Ala)](n)-di-trans,octa-cis-undecaprenyl diphosphate + beta-D-GlcNAc-(1-&gt;4)-Mur2Ac(oyl-L-Ala-gamma-D-Glu-L-Lys-D-Ala-D-Ala)-di-trans,octa-cis-undecaprenyl diphosphate = [GlcNAc-(1-&gt;4)-Mur2Ac(oyl-L-Ala-gamma-D-Glu-L-Lys-D-Ala-D-Ala)](n+1)-di-trans,octa-cis-undecaprenyl diphosphate + di-trans,octa-cis-undecaprenyl diphosphate + H(+)</text>
        <dbReference type="Rhea" id="RHEA:23708"/>
        <dbReference type="Rhea" id="RHEA-COMP:9602"/>
        <dbReference type="Rhea" id="RHEA-COMP:9603"/>
        <dbReference type="ChEBI" id="CHEBI:15378"/>
        <dbReference type="ChEBI" id="CHEBI:58405"/>
        <dbReference type="ChEBI" id="CHEBI:60033"/>
        <dbReference type="ChEBI" id="CHEBI:78435"/>
        <dbReference type="EC" id="2.4.99.28"/>
    </reaction>
</comment>
<accession>A0A060JLP0</accession>
<dbReference type="Pfam" id="PF00912">
    <property type="entry name" value="Transgly"/>
    <property type="match status" value="1"/>
</dbReference>
<dbReference type="GO" id="GO:0009252">
    <property type="term" value="P:peptidoglycan biosynthetic process"/>
    <property type="evidence" value="ECO:0007669"/>
    <property type="project" value="TreeGrafter"/>
</dbReference>
<dbReference type="InterPro" id="IPR005543">
    <property type="entry name" value="PASTA_dom"/>
</dbReference>
<dbReference type="HOGENOM" id="CLU_006354_2_6_11"/>
<dbReference type="AlphaFoldDB" id="A0A060JLP0"/>
<dbReference type="Gene3D" id="3.30.10.20">
    <property type="match status" value="2"/>
</dbReference>
<dbReference type="Pfam" id="PF00905">
    <property type="entry name" value="Transpeptidase"/>
    <property type="match status" value="1"/>
</dbReference>
<dbReference type="Proteomes" id="UP000067708">
    <property type="component" value="Chromosome"/>
</dbReference>
<dbReference type="PANTHER" id="PTHR32282">
    <property type="entry name" value="BINDING PROTEIN TRANSPEPTIDASE, PUTATIVE-RELATED"/>
    <property type="match status" value="1"/>
</dbReference>
<dbReference type="InterPro" id="IPR050396">
    <property type="entry name" value="Glycosyltr_51/Transpeptidase"/>
</dbReference>
<evidence type="ECO:0000256" key="8">
    <source>
        <dbReference type="ARBA" id="ARBA00049902"/>
    </source>
</evidence>
<dbReference type="Pfam" id="PF03793">
    <property type="entry name" value="PASTA"/>
    <property type="match status" value="2"/>
</dbReference>
<evidence type="ECO:0000256" key="4">
    <source>
        <dbReference type="ARBA" id="ARBA00022679"/>
    </source>
</evidence>
<dbReference type="InterPro" id="IPR012338">
    <property type="entry name" value="Beta-lactam/transpept-like"/>
</dbReference>
<evidence type="ECO:0000256" key="1">
    <source>
        <dbReference type="ARBA" id="ARBA00022645"/>
    </source>
</evidence>
<dbReference type="OrthoDB" id="9766909at2"/>
<evidence type="ECO:0000256" key="2">
    <source>
        <dbReference type="ARBA" id="ARBA00022670"/>
    </source>
</evidence>
<dbReference type="InterPro" id="IPR001460">
    <property type="entry name" value="PCN-bd_Tpept"/>
</dbReference>
<keyword evidence="4" id="KW-0808">Transferase</keyword>
<dbReference type="RefSeq" id="WP_038501929.1">
    <property type="nucleotide sequence ID" value="NZ_CP007490.1"/>
</dbReference>
<keyword evidence="11" id="KW-1185">Reference proteome</keyword>
<dbReference type="EMBL" id="CP007490">
    <property type="protein sequence ID" value="AIC47139.1"/>
    <property type="molecule type" value="Genomic_DNA"/>
</dbReference>
<dbReference type="KEGG" id="rla:Rhola_00003170"/>
<gene>
    <name evidence="10" type="ORF">Rhola_00003170</name>
</gene>
<evidence type="ECO:0000256" key="5">
    <source>
        <dbReference type="ARBA" id="ARBA00022801"/>
    </source>
</evidence>
<evidence type="ECO:0000313" key="11">
    <source>
        <dbReference type="Proteomes" id="UP000067708"/>
    </source>
</evidence>
<dbReference type="PROSITE" id="PS51178">
    <property type="entry name" value="PASTA"/>
    <property type="match status" value="2"/>
</dbReference>
<feature type="domain" description="PASTA" evidence="9">
    <location>
        <begin position="763"/>
        <end position="835"/>
    </location>
</feature>
<dbReference type="GO" id="GO:0006508">
    <property type="term" value="P:proteolysis"/>
    <property type="evidence" value="ECO:0007669"/>
    <property type="project" value="UniProtKB-KW"/>
</dbReference>
<dbReference type="InterPro" id="IPR036950">
    <property type="entry name" value="PBP_transglycosylase"/>
</dbReference>
<name>A0A060JLP0_9MICO</name>
<evidence type="ECO:0000313" key="10">
    <source>
        <dbReference type="EMBL" id="AIC47139.1"/>
    </source>
</evidence>
<feature type="domain" description="PASTA" evidence="9">
    <location>
        <begin position="694"/>
        <end position="761"/>
    </location>
</feature>
<dbReference type="GO" id="GO:0008955">
    <property type="term" value="F:peptidoglycan glycosyltransferase activity"/>
    <property type="evidence" value="ECO:0007669"/>
    <property type="project" value="UniProtKB-EC"/>
</dbReference>
<keyword evidence="6" id="KW-0511">Multifunctional enzyme</keyword>
<dbReference type="SUPFAM" id="SSF53955">
    <property type="entry name" value="Lysozyme-like"/>
    <property type="match status" value="1"/>
</dbReference>
<dbReference type="Gene3D" id="3.40.710.10">
    <property type="entry name" value="DD-peptidase/beta-lactamase superfamily"/>
    <property type="match status" value="1"/>
</dbReference>
<reference evidence="10 11" key="1">
    <citation type="journal article" date="2014" name="Int. J. Syst. Evol. Microbiol.">
        <title>Rhodoluna lacicola gen. nov., sp. nov., a planktonic freshwater bacterium with stream-lined genome.</title>
        <authorList>
            <person name="Hahn M."/>
            <person name="Schmidt J."/>
            <person name="Taipale S.J."/>
            <person name="Doolittle W.F."/>
            <person name="Koll U."/>
        </authorList>
    </citation>
    <scope>NUCLEOTIDE SEQUENCE [LARGE SCALE GENOMIC DNA]</scope>
    <source>
        <strain evidence="10 11">MWH-Ta8</strain>
    </source>
</reference>
<evidence type="ECO:0000256" key="6">
    <source>
        <dbReference type="ARBA" id="ARBA00023268"/>
    </source>
</evidence>
<keyword evidence="5" id="KW-0378">Hydrolase</keyword>
<dbReference type="SMART" id="SM00740">
    <property type="entry name" value="PASTA"/>
    <property type="match status" value="2"/>
</dbReference>
<protein>
    <submittedName>
        <fullName evidence="10">Membrane carboxypeptidase (Penicillin-binding protein)</fullName>
    </submittedName>
</protein>
<keyword evidence="1 10" id="KW-0121">Carboxypeptidase</keyword>
<dbReference type="PATRIC" id="fig|529884.3.peg.301"/>
<evidence type="ECO:0000259" key="9">
    <source>
        <dbReference type="PROSITE" id="PS51178"/>
    </source>
</evidence>
<sequence>MSGSQHKPESFAKGFLKFTGLSALAGLLGVALLAPTALVSGIAASAGITIFENLPDYIKPVNASQSSTLYATKDGQPVEVAQFYHENRISIDYNEMSPNIRNAVVATEDPRFFEHGGVDWLSLVRATLTNAASLGNGPGGSTITMQYVKNSLVEAANLAGDKEGVIAATQGGFAGIDRKLREIRLAIALEGVATKQEILAGYLNLSFFGNQINGIEAASNYYFGKTAKELNIQEAALLAGMLKSPNDYKPDEAENLDRAKSRRDYVINNMEAEGYITGQQAREAKNSPIVTKLTHTPSGCEGTETAAFFCDFVVWTIRNNSEFGPTPEDRENLLRRGGLEIYSTMDLDIQEAAHKASFTWAPPTDPSQIGSASTSVEVGTGRILAIAQNRYYDQTQSTEPGRTSVNYSTDREYGGSSGFQTGSTYKVFTLAQWLTNGFRLGDHVDGRVKEWQASEFSARCGGIGGTWAPKNIVKEPEDLNIVQATAMSVNTAYVSMASQLDLCDIRDTAMRFGVHRADGTELQYIPSSVLGVNEIAPLTMAAAMAGIANKGVYCSPVAIDKVIVRNTKAELRVPTTNCSVAVSPEVAAGMTYAMQRVISGGTGGASATGDGTPLAGKTGTTDSGVHTWMTGFSSKVGTATWVGNVVGTKSLGSLRLNNKAANTVRHDIWRTIMQAANKKYPGEAFDAPPADMIGTTMITIPQVAGSAPDAAVELIKASDLNAKVAVSPVTSSFPKGSVAYTKPGVGSTAARGSQIKIFVSAGGAETVPNVAGMSVTNAKATLLAAGFSAVSEPQPSQSQFFVKSPTIPAGKVVGTDPAAGSAADKAGAILLIISTGP</sequence>
<dbReference type="SUPFAM" id="SSF56601">
    <property type="entry name" value="beta-lactamase/transpeptidase-like"/>
    <property type="match status" value="1"/>
</dbReference>
<evidence type="ECO:0000256" key="3">
    <source>
        <dbReference type="ARBA" id="ARBA00022676"/>
    </source>
</evidence>
<dbReference type="PANTHER" id="PTHR32282:SF33">
    <property type="entry name" value="PEPTIDOGLYCAN GLYCOSYLTRANSFERASE"/>
    <property type="match status" value="1"/>
</dbReference>
<evidence type="ECO:0000256" key="7">
    <source>
        <dbReference type="ARBA" id="ARBA00034000"/>
    </source>
</evidence>
<dbReference type="InterPro" id="IPR023346">
    <property type="entry name" value="Lysozyme-like_dom_sf"/>
</dbReference>
<dbReference type="InterPro" id="IPR001264">
    <property type="entry name" value="Glyco_trans_51"/>
</dbReference>